<evidence type="ECO:0000313" key="5">
    <source>
        <dbReference type="Proteomes" id="UP000326364"/>
    </source>
</evidence>
<comment type="caution">
    <text evidence="3">The sequence shown here is derived from an EMBL/GenBank/DDBJ whole genome shotgun (WGS) entry which is preliminary data.</text>
</comment>
<gene>
    <name evidence="3" type="ORF">F4U95_03560</name>
    <name evidence="2" type="ORF">F4U96_03560</name>
</gene>
<dbReference type="EMBL" id="VYQA01000002">
    <property type="protein sequence ID" value="KAA9033080.1"/>
    <property type="molecule type" value="Genomic_DNA"/>
</dbReference>
<dbReference type="Proteomes" id="UP000326364">
    <property type="component" value="Unassembled WGS sequence"/>
</dbReference>
<evidence type="ECO:0000313" key="4">
    <source>
        <dbReference type="Proteomes" id="UP000325933"/>
    </source>
</evidence>
<feature type="compositionally biased region" description="Basic residues" evidence="1">
    <location>
        <begin position="280"/>
        <end position="290"/>
    </location>
</feature>
<evidence type="ECO:0000313" key="2">
    <source>
        <dbReference type="EMBL" id="KAA9020754.1"/>
    </source>
</evidence>
<dbReference type="SUPFAM" id="SSF53335">
    <property type="entry name" value="S-adenosyl-L-methionine-dependent methyltransferases"/>
    <property type="match status" value="1"/>
</dbReference>
<evidence type="ECO:0000256" key="1">
    <source>
        <dbReference type="SAM" id="MobiDB-lite"/>
    </source>
</evidence>
<keyword evidence="5" id="KW-1185">Reference proteome</keyword>
<dbReference type="Gene3D" id="3.40.50.150">
    <property type="entry name" value="Vaccinia Virus protein VP39"/>
    <property type="match status" value="1"/>
</dbReference>
<dbReference type="GO" id="GO:0008168">
    <property type="term" value="F:methyltransferase activity"/>
    <property type="evidence" value="ECO:0007669"/>
    <property type="project" value="UniProtKB-KW"/>
</dbReference>
<dbReference type="Proteomes" id="UP000325933">
    <property type="component" value="Unassembled WGS sequence"/>
</dbReference>
<dbReference type="GO" id="GO:0032259">
    <property type="term" value="P:methylation"/>
    <property type="evidence" value="ECO:0007669"/>
    <property type="project" value="UniProtKB-KW"/>
</dbReference>
<keyword evidence="3" id="KW-0489">Methyltransferase</keyword>
<evidence type="ECO:0000313" key="3">
    <source>
        <dbReference type="EMBL" id="KAA9033080.1"/>
    </source>
</evidence>
<reference evidence="4 5" key="1">
    <citation type="submission" date="2019-09" db="EMBL/GenBank/DDBJ databases">
        <authorList>
            <person name="Feng G."/>
        </authorList>
    </citation>
    <scope>NUCLEOTIDE SEQUENCE [LARGE SCALE GENOMIC DNA]</scope>
    <source>
        <strain evidence="3 4">KACC 19283</strain>
        <strain evidence="2 5">KACC 19284</strain>
    </source>
</reference>
<dbReference type="EMBL" id="VYQB01000002">
    <property type="protein sequence ID" value="KAA9020754.1"/>
    <property type="molecule type" value="Genomic_DNA"/>
</dbReference>
<sequence>MTDTKNENPLKSLAIRHGTDKFGIHDYTGIYWDHLKDLRSHPISLLEIGVGGYDDPHEGGASLAMWRDFFPQGKIVGIDVFKKELNLGPRVSIETGSQSDGDFLREIAERYGPFDVVIDDGSHVMSDVIYSFQKLFSSLKPGGLYIVEDSQTSFFEEFGGGSRQDETTVIGYFSQLFADIDHREKAVRFPAEKASTFAAKVKAIFRYHNLIILSAGQNTYPSNFDLQSADDEFIDGIVAELTSESGKPNHNRLSVLFDFLLAAGRHDSAATVLKSLQRLRPRSSGHNRRKQLLEESAARKTRSNTAMPKKLCFMHIPKTAGSSVNEYFTALVGENKSKSFAEHDVYGGDTVKNLLENFSFLSGHLFYGAFSDIDKDDILFTILRDPYEHITSQLKWLKGYSLDHRALEKSELASEVREVVDLVSQTSLESVHELDELLIRLPPFGFHLLNNMQSRFIIGDSGNFNPLSLRDIGFVAQNLKRFHFVTTVDDLPRVMPKIAAAAGYAPRAFDQHVNKGIIRSEIDLTNNLVRRVLEKHITVDLLLYDMVKSGQFGPN</sequence>
<organism evidence="3 4">
    <name type="scientific">Sphingobium limneticum</name>
    <dbReference type="NCBI Taxonomy" id="1007511"/>
    <lineage>
        <taxon>Bacteria</taxon>
        <taxon>Pseudomonadati</taxon>
        <taxon>Pseudomonadota</taxon>
        <taxon>Alphaproteobacteria</taxon>
        <taxon>Sphingomonadales</taxon>
        <taxon>Sphingomonadaceae</taxon>
        <taxon>Sphingobium</taxon>
    </lineage>
</organism>
<feature type="region of interest" description="Disordered" evidence="1">
    <location>
        <begin position="280"/>
        <end position="302"/>
    </location>
</feature>
<dbReference type="AlphaFoldDB" id="A0A5J5IBQ3"/>
<dbReference type="InterPro" id="IPR027417">
    <property type="entry name" value="P-loop_NTPase"/>
</dbReference>
<dbReference type="InterPro" id="IPR029063">
    <property type="entry name" value="SAM-dependent_MTases_sf"/>
</dbReference>
<accession>A0A5J5IBQ3</accession>
<protein>
    <submittedName>
        <fullName evidence="3">Class I SAM-dependent methyltransferase</fullName>
    </submittedName>
</protein>
<dbReference type="Gene3D" id="3.40.50.300">
    <property type="entry name" value="P-loop containing nucleotide triphosphate hydrolases"/>
    <property type="match status" value="1"/>
</dbReference>
<name>A0A5J5IBQ3_9SPHN</name>
<dbReference type="RefSeq" id="WP_150443113.1">
    <property type="nucleotide sequence ID" value="NZ_VYQA01000002.1"/>
</dbReference>
<keyword evidence="3" id="KW-0808">Transferase</keyword>
<proteinExistence type="predicted"/>